<organism evidence="1 2">
    <name type="scientific">Mucuna pruriens</name>
    <name type="common">Velvet bean</name>
    <name type="synonym">Dolichos pruriens</name>
    <dbReference type="NCBI Taxonomy" id="157652"/>
    <lineage>
        <taxon>Eukaryota</taxon>
        <taxon>Viridiplantae</taxon>
        <taxon>Streptophyta</taxon>
        <taxon>Embryophyta</taxon>
        <taxon>Tracheophyta</taxon>
        <taxon>Spermatophyta</taxon>
        <taxon>Magnoliopsida</taxon>
        <taxon>eudicotyledons</taxon>
        <taxon>Gunneridae</taxon>
        <taxon>Pentapetalae</taxon>
        <taxon>rosids</taxon>
        <taxon>fabids</taxon>
        <taxon>Fabales</taxon>
        <taxon>Fabaceae</taxon>
        <taxon>Papilionoideae</taxon>
        <taxon>50 kb inversion clade</taxon>
        <taxon>NPAAA clade</taxon>
        <taxon>indigoferoid/millettioid clade</taxon>
        <taxon>Phaseoleae</taxon>
        <taxon>Mucuna</taxon>
    </lineage>
</organism>
<reference evidence="1" key="1">
    <citation type="submission" date="2018-05" db="EMBL/GenBank/DDBJ databases">
        <title>Draft genome of Mucuna pruriens seed.</title>
        <authorList>
            <person name="Nnadi N.E."/>
            <person name="Vos R."/>
            <person name="Hasami M.H."/>
            <person name="Devisetty U.K."/>
            <person name="Aguiy J.C."/>
        </authorList>
    </citation>
    <scope>NUCLEOTIDE SEQUENCE [LARGE SCALE GENOMIC DNA]</scope>
    <source>
        <strain evidence="1">JCA_2017</strain>
    </source>
</reference>
<evidence type="ECO:0000313" key="2">
    <source>
        <dbReference type="Proteomes" id="UP000257109"/>
    </source>
</evidence>
<proteinExistence type="predicted"/>
<accession>A0A371G0N8</accession>
<dbReference type="EMBL" id="QJKJ01007153">
    <property type="protein sequence ID" value="RDX84091.1"/>
    <property type="molecule type" value="Genomic_DNA"/>
</dbReference>
<feature type="non-terminal residue" evidence="1">
    <location>
        <position position="1"/>
    </location>
</feature>
<evidence type="ECO:0008006" key="3">
    <source>
        <dbReference type="Google" id="ProtNLM"/>
    </source>
</evidence>
<evidence type="ECO:0000313" key="1">
    <source>
        <dbReference type="EMBL" id="RDX84091.1"/>
    </source>
</evidence>
<protein>
    <recommendedName>
        <fullName evidence="3">Retrotransposon Copia-like N-terminal domain-containing protein</fullName>
    </recommendedName>
</protein>
<gene>
    <name evidence="1" type="ORF">CR513_34900</name>
</gene>
<keyword evidence="2" id="KW-1185">Reference proteome</keyword>
<comment type="caution">
    <text evidence="1">The sequence shown here is derived from an EMBL/GenBank/DDBJ whole genome shotgun (WGS) entry which is preliminary data.</text>
</comment>
<dbReference type="Proteomes" id="UP000257109">
    <property type="component" value="Unassembled WGS sequence"/>
</dbReference>
<dbReference type="AlphaFoldDB" id="A0A371G0N8"/>
<name>A0A371G0N8_MUCPR</name>
<dbReference type="OrthoDB" id="1706811at2759"/>
<sequence>MFVLQQTSIINDHIFVKRKDLWGHVDGNTLVPNKDQDNVAHAKWEVKNAQVMTWILGSIDPTIVLNL</sequence>